<keyword evidence="5" id="KW-1185">Reference proteome</keyword>
<accession>A0A8J2ZLX1</accession>
<sequence>MTLMAAYFVVITMIVGGLGVDYLQLTAVRTKLQAASDNVAHAALLRRMTASREDALDEAEAIAALNLPADDHGEAILRDDIVFGRWDEDTHVFVADPDASGAVRVTARRAVDRNNIVSNLMLHMAGYMGFEIEVDTVFRIWEPGCFKNGFVARNVVDVQSNNAFGPQFCMHGNSHVEINNGNIFEVGAIVSMPDQSDLVLPNSGWEQNDGIDEALRDSFYLFSVLDELPRTLSGLLRGDAETLPQYVAGLGMVMLPTSRLTPADFEAGRLHGYSCNGSRSLSLDAGVYEAMVLATDCSVQFKQGVVLKDVIIATTNTGAASFKAPSGLQLGADDKCAPGGGAALLTMGGMSVASRLEVYGSQIIAMGDIDFAAQADGLEGVSMIAGGNIDTTSNVVMNGCPEEGMDLVLWERAPRMAR</sequence>
<proteinExistence type="predicted"/>
<dbReference type="AlphaFoldDB" id="A0A8J2ZLX1"/>
<dbReference type="Pfam" id="PF25269">
    <property type="entry name" value="DUF7867"/>
    <property type="match status" value="1"/>
</dbReference>
<dbReference type="EMBL" id="BMJV01000007">
    <property type="protein sequence ID" value="GGG80995.1"/>
    <property type="molecule type" value="Genomic_DNA"/>
</dbReference>
<evidence type="ECO:0000259" key="2">
    <source>
        <dbReference type="Pfam" id="PF13400"/>
    </source>
</evidence>
<dbReference type="Pfam" id="PF13400">
    <property type="entry name" value="Tad"/>
    <property type="match status" value="1"/>
</dbReference>
<keyword evidence="1" id="KW-0472">Membrane</keyword>
<comment type="caution">
    <text evidence="4">The sequence shown here is derived from an EMBL/GenBank/DDBJ whole genome shotgun (WGS) entry which is preliminary data.</text>
</comment>
<gene>
    <name evidence="4" type="ORF">GCM10011415_33100</name>
</gene>
<reference evidence="4" key="1">
    <citation type="journal article" date="2014" name="Int. J. Syst. Evol. Microbiol.">
        <title>Complete genome sequence of Corynebacterium casei LMG S-19264T (=DSM 44701T), isolated from a smear-ripened cheese.</title>
        <authorList>
            <consortium name="US DOE Joint Genome Institute (JGI-PGF)"/>
            <person name="Walter F."/>
            <person name="Albersmeier A."/>
            <person name="Kalinowski J."/>
            <person name="Ruckert C."/>
        </authorList>
    </citation>
    <scope>NUCLEOTIDE SEQUENCE</scope>
    <source>
        <strain evidence="4">CGMCC 1.15762</strain>
    </source>
</reference>
<evidence type="ECO:0000256" key="1">
    <source>
        <dbReference type="SAM" id="Phobius"/>
    </source>
</evidence>
<reference evidence="4" key="2">
    <citation type="submission" date="2020-09" db="EMBL/GenBank/DDBJ databases">
        <authorList>
            <person name="Sun Q."/>
            <person name="Zhou Y."/>
        </authorList>
    </citation>
    <scope>NUCLEOTIDE SEQUENCE</scope>
    <source>
        <strain evidence="4">CGMCC 1.15762</strain>
    </source>
</reference>
<evidence type="ECO:0000313" key="4">
    <source>
        <dbReference type="EMBL" id="GGG80995.1"/>
    </source>
</evidence>
<evidence type="ECO:0000259" key="3">
    <source>
        <dbReference type="Pfam" id="PF25269"/>
    </source>
</evidence>
<dbReference type="InterPro" id="IPR028087">
    <property type="entry name" value="Tad_N"/>
</dbReference>
<dbReference type="Proteomes" id="UP000617145">
    <property type="component" value="Unassembled WGS sequence"/>
</dbReference>
<protein>
    <recommendedName>
        <fullName evidence="6">Flp pilus-assembly TadE/G-like</fullName>
    </recommendedName>
</protein>
<evidence type="ECO:0000313" key="5">
    <source>
        <dbReference type="Proteomes" id="UP000617145"/>
    </source>
</evidence>
<keyword evidence="1" id="KW-1133">Transmembrane helix</keyword>
<feature type="transmembrane region" description="Helical" evidence="1">
    <location>
        <begin position="6"/>
        <end position="23"/>
    </location>
</feature>
<dbReference type="InterPro" id="IPR057189">
    <property type="entry name" value="DUF7867"/>
</dbReference>
<keyword evidence="1" id="KW-0812">Transmembrane</keyword>
<evidence type="ECO:0008006" key="6">
    <source>
        <dbReference type="Google" id="ProtNLM"/>
    </source>
</evidence>
<feature type="domain" description="DUF7867" evidence="3">
    <location>
        <begin position="149"/>
        <end position="400"/>
    </location>
</feature>
<organism evidence="4 5">
    <name type="scientific">Salipiger pallidus</name>
    <dbReference type="NCBI Taxonomy" id="1775170"/>
    <lineage>
        <taxon>Bacteria</taxon>
        <taxon>Pseudomonadati</taxon>
        <taxon>Pseudomonadota</taxon>
        <taxon>Alphaproteobacteria</taxon>
        <taxon>Rhodobacterales</taxon>
        <taxon>Roseobacteraceae</taxon>
        <taxon>Salipiger</taxon>
    </lineage>
</organism>
<feature type="domain" description="Putative Flp pilus-assembly TadG-like N-terminal" evidence="2">
    <location>
        <begin position="1"/>
        <end position="43"/>
    </location>
</feature>
<name>A0A8J2ZLX1_9RHOB</name>